<dbReference type="AlphaFoldDB" id="H1S9Z8"/>
<evidence type="ECO:0000313" key="2">
    <source>
        <dbReference type="Proteomes" id="UP000005808"/>
    </source>
</evidence>
<protein>
    <submittedName>
        <fullName evidence="1">Uncharacterized protein</fullName>
    </submittedName>
</protein>
<accession>H1S9Z8</accession>
<dbReference type="Proteomes" id="UP000005808">
    <property type="component" value="Unassembled WGS sequence"/>
</dbReference>
<evidence type="ECO:0000313" key="1">
    <source>
        <dbReference type="EMBL" id="EHP40683.1"/>
    </source>
</evidence>
<name>H1S9Z8_9BURK</name>
<proteinExistence type="predicted"/>
<sequence length="74" mass="8213">MLAPLSLLYDLPSLYGGARAKVLPWSCNGAIYVTGAFFSQQKNASLESYAVSNISNQTACQIFRNRIEPSHFWV</sequence>
<organism evidence="1 2">
    <name type="scientific">Cupriavidus basilensis OR16</name>
    <dbReference type="NCBI Taxonomy" id="1127483"/>
    <lineage>
        <taxon>Bacteria</taxon>
        <taxon>Pseudomonadati</taxon>
        <taxon>Pseudomonadota</taxon>
        <taxon>Betaproteobacteria</taxon>
        <taxon>Burkholderiales</taxon>
        <taxon>Burkholderiaceae</taxon>
        <taxon>Cupriavidus</taxon>
    </lineage>
</organism>
<comment type="caution">
    <text evidence="1">The sequence shown here is derived from an EMBL/GenBank/DDBJ whole genome shotgun (WGS) entry which is preliminary data.</text>
</comment>
<gene>
    <name evidence="1" type="ORF">OR16_24545</name>
</gene>
<dbReference type="EMBL" id="AHJE01000061">
    <property type="protein sequence ID" value="EHP40683.1"/>
    <property type="molecule type" value="Genomic_DNA"/>
</dbReference>
<reference evidence="1 2" key="1">
    <citation type="journal article" date="2012" name="J. Bacteriol.">
        <title>De Novo Genome Project of Cupriavidus basilensis OR16.</title>
        <authorList>
            <person name="Cserhati M."/>
            <person name="Kriszt B."/>
            <person name="Szoboszlay S."/>
            <person name="Toth A."/>
            <person name="Szabo I."/>
            <person name="Tancsics A."/>
            <person name="Nagy I."/>
            <person name="Horvath B."/>
            <person name="Nagy I."/>
            <person name="Kukolya J."/>
        </authorList>
    </citation>
    <scope>NUCLEOTIDE SEQUENCE [LARGE SCALE GENOMIC DNA]</scope>
    <source>
        <strain evidence="1 2">OR16</strain>
    </source>
</reference>